<dbReference type="AlphaFoldDB" id="A0A4P7GKT7"/>
<gene>
    <name evidence="1" type="ORF">EXE57_08310</name>
</gene>
<dbReference type="EMBL" id="CP038267">
    <property type="protein sequence ID" value="QBR92291.1"/>
    <property type="molecule type" value="Genomic_DNA"/>
</dbReference>
<sequence length="489" mass="52490">MSVDRRTVLRSTAAVAVGGPFAGLVAAPASARKPASAVGLFPVADERDGAVRLHLPKRFHYRSFHDTEMPVTLDDGTALPGRHDGMGAFKGRNGNVILVRNHEITNSPVTPAFGPGTPYDAMAGAGTTTVEVTPFGEVVSAYTSLNGTMFNCSGGEMPWGSWITCEETVNGPDVGPDFTGSPNTSLTKPHGFVFEVPVDGQSNRQPIRKAGRFAHEAVSFDPVDGILYLTEDNFGFPSGFYRYIPPSNPMKTGRLEDGGRLQMLAVKGEPNAHLEASQRKRATYKVTWVDIEDPDPDFPYTPGQTAPTTNDQAINYVANQGRALGAAGFSRLEGQVYDDNVVYFTSTQGGGAAEGDSDTVAGYGNGNGQVWAYHCRSKRLQLIYQAPVDDAEANETFDSPDNITTSKRGTLVVCEDSSVDNYIRGLSRGGQLWDIALNRLVSSLTGLPRFGDEFAGSTFSPDGHTLFVNIQASRGMSFAIWGPWRSIGV</sequence>
<evidence type="ECO:0000313" key="1">
    <source>
        <dbReference type="EMBL" id="QBR92291.1"/>
    </source>
</evidence>
<dbReference type="Pfam" id="PF05787">
    <property type="entry name" value="PhoX"/>
    <property type="match status" value="2"/>
</dbReference>
<evidence type="ECO:0000313" key="2">
    <source>
        <dbReference type="Proteomes" id="UP000294894"/>
    </source>
</evidence>
<dbReference type="InterPro" id="IPR008557">
    <property type="entry name" value="PhoX"/>
</dbReference>
<proteinExistence type="predicted"/>
<dbReference type="RefSeq" id="WP_135076268.1">
    <property type="nucleotide sequence ID" value="NZ_CP038267.1"/>
</dbReference>
<dbReference type="PANTHER" id="PTHR35399">
    <property type="entry name" value="SLR8030 PROTEIN"/>
    <property type="match status" value="1"/>
</dbReference>
<accession>A0A4P7GKT7</accession>
<name>A0A4P7GKT7_9ACTN</name>
<dbReference type="KEGG" id="noy:EXE57_08310"/>
<reference evidence="1 2" key="1">
    <citation type="submission" date="2019-03" db="EMBL/GenBank/DDBJ databases">
        <title>Three New Species of Nocardioides, Nocardioides euryhalodurans sp. nov., Nocardioides seonyuensis sp. nov. and Nocardioides eburneoflavus sp. nov., Iolated from Soil.</title>
        <authorList>
            <person name="Roh S.G."/>
            <person name="Lee C."/>
            <person name="Kim M.-K."/>
            <person name="Kim S.B."/>
        </authorList>
    </citation>
    <scope>NUCLEOTIDE SEQUENCE [LARGE SCALE GENOMIC DNA]</scope>
    <source>
        <strain evidence="1 2">MMS17-SY117</strain>
    </source>
</reference>
<organism evidence="1 2">
    <name type="scientific">Nocardioides euryhalodurans</name>
    <dbReference type="NCBI Taxonomy" id="2518370"/>
    <lineage>
        <taxon>Bacteria</taxon>
        <taxon>Bacillati</taxon>
        <taxon>Actinomycetota</taxon>
        <taxon>Actinomycetes</taxon>
        <taxon>Propionibacteriales</taxon>
        <taxon>Nocardioidaceae</taxon>
        <taxon>Nocardioides</taxon>
    </lineage>
</organism>
<dbReference type="PROSITE" id="PS51318">
    <property type="entry name" value="TAT"/>
    <property type="match status" value="1"/>
</dbReference>
<dbReference type="Proteomes" id="UP000294894">
    <property type="component" value="Chromosome"/>
</dbReference>
<dbReference type="OrthoDB" id="5169219at2"/>
<dbReference type="PANTHER" id="PTHR35399:SF4">
    <property type="entry name" value="MEMBRANE PROTEIN"/>
    <property type="match status" value="1"/>
</dbReference>
<keyword evidence="2" id="KW-1185">Reference proteome</keyword>
<protein>
    <submittedName>
        <fullName evidence="1">DUF839 domain-containing protein</fullName>
    </submittedName>
</protein>
<dbReference type="SUPFAM" id="SSF63829">
    <property type="entry name" value="Calcium-dependent phosphotriesterase"/>
    <property type="match status" value="1"/>
</dbReference>
<dbReference type="InterPro" id="IPR006311">
    <property type="entry name" value="TAT_signal"/>
</dbReference>